<keyword evidence="3" id="KW-1185">Reference proteome</keyword>
<feature type="region of interest" description="Disordered" evidence="1">
    <location>
        <begin position="123"/>
        <end position="148"/>
    </location>
</feature>
<sequence length="271" mass="32202">MTQFLSLKRFIYDEVQTLTNKIEKLHEERKCELTDIKSMLKTIKHENTRLKMENTDLKKQNEESCTIEEDMKIKDKETHEELIVLTLEKEALQTQMKTLKAKMEDVRKKHTNSIEKREVHSNNIMHESNTEMENKERRDEDTNQENKERVNATVNAERIEIMTSENSSAYKDGVIGVPKVTKVVLSRVYADRSEDETMDNIWNYAKKRKVEISYIKVLKYRENFGSWPTYTLQLIFYDVDLESVLNSNFWPDQILCRKWITRSGSGQQYSR</sequence>
<comment type="caution">
    <text evidence="2">The sequence shown here is derived from an EMBL/GenBank/DDBJ whole genome shotgun (WGS) entry which is preliminary data.</text>
</comment>
<protein>
    <submittedName>
        <fullName evidence="2">Uncharacterized protein</fullName>
    </submittedName>
</protein>
<dbReference type="Proteomes" id="UP001347796">
    <property type="component" value="Unassembled WGS sequence"/>
</dbReference>
<proteinExistence type="predicted"/>
<accession>A0AAN8PH59</accession>
<organism evidence="2 3">
    <name type="scientific">Patella caerulea</name>
    <name type="common">Rayed Mediterranean limpet</name>
    <dbReference type="NCBI Taxonomy" id="87958"/>
    <lineage>
        <taxon>Eukaryota</taxon>
        <taxon>Metazoa</taxon>
        <taxon>Spiralia</taxon>
        <taxon>Lophotrochozoa</taxon>
        <taxon>Mollusca</taxon>
        <taxon>Gastropoda</taxon>
        <taxon>Patellogastropoda</taxon>
        <taxon>Patelloidea</taxon>
        <taxon>Patellidae</taxon>
        <taxon>Patella</taxon>
    </lineage>
</organism>
<evidence type="ECO:0000313" key="2">
    <source>
        <dbReference type="EMBL" id="KAK6176009.1"/>
    </source>
</evidence>
<dbReference type="EMBL" id="JAZGQO010000010">
    <property type="protein sequence ID" value="KAK6176009.1"/>
    <property type="molecule type" value="Genomic_DNA"/>
</dbReference>
<evidence type="ECO:0000256" key="1">
    <source>
        <dbReference type="SAM" id="MobiDB-lite"/>
    </source>
</evidence>
<feature type="compositionally biased region" description="Basic and acidic residues" evidence="1">
    <location>
        <begin position="128"/>
        <end position="148"/>
    </location>
</feature>
<reference evidence="2 3" key="1">
    <citation type="submission" date="2024-01" db="EMBL/GenBank/DDBJ databases">
        <title>The genome of the rayed Mediterranean limpet Patella caerulea (Linnaeus, 1758).</title>
        <authorList>
            <person name="Anh-Thu Weber A."/>
            <person name="Halstead-Nussloch G."/>
        </authorList>
    </citation>
    <scope>NUCLEOTIDE SEQUENCE [LARGE SCALE GENOMIC DNA]</scope>
    <source>
        <strain evidence="2">AATW-2023a</strain>
        <tissue evidence="2">Whole specimen</tissue>
    </source>
</reference>
<gene>
    <name evidence="2" type="ORF">SNE40_014377</name>
</gene>
<evidence type="ECO:0000313" key="3">
    <source>
        <dbReference type="Proteomes" id="UP001347796"/>
    </source>
</evidence>
<dbReference type="AlphaFoldDB" id="A0AAN8PH59"/>
<name>A0AAN8PH59_PATCE</name>